<evidence type="ECO:0000313" key="3">
    <source>
        <dbReference type="Proteomes" id="UP001164746"/>
    </source>
</evidence>
<feature type="region of interest" description="Disordered" evidence="1">
    <location>
        <begin position="1"/>
        <end position="20"/>
    </location>
</feature>
<feature type="non-terminal residue" evidence="2">
    <location>
        <position position="1"/>
    </location>
</feature>
<feature type="compositionally biased region" description="Basic and acidic residues" evidence="1">
    <location>
        <begin position="1"/>
        <end position="12"/>
    </location>
</feature>
<protein>
    <submittedName>
        <fullName evidence="2">Uncharacterized protein</fullName>
    </submittedName>
</protein>
<name>A0ABY7ETF0_MYAAR</name>
<dbReference type="EMBL" id="CP111019">
    <property type="protein sequence ID" value="WAR11828.1"/>
    <property type="molecule type" value="Genomic_DNA"/>
</dbReference>
<dbReference type="Proteomes" id="UP001164746">
    <property type="component" value="Chromosome 8"/>
</dbReference>
<gene>
    <name evidence="2" type="ORF">MAR_026008</name>
</gene>
<evidence type="ECO:0000256" key="1">
    <source>
        <dbReference type="SAM" id="MobiDB-lite"/>
    </source>
</evidence>
<evidence type="ECO:0000313" key="2">
    <source>
        <dbReference type="EMBL" id="WAR11828.1"/>
    </source>
</evidence>
<organism evidence="2 3">
    <name type="scientific">Mya arenaria</name>
    <name type="common">Soft-shell clam</name>
    <dbReference type="NCBI Taxonomy" id="6604"/>
    <lineage>
        <taxon>Eukaryota</taxon>
        <taxon>Metazoa</taxon>
        <taxon>Spiralia</taxon>
        <taxon>Lophotrochozoa</taxon>
        <taxon>Mollusca</taxon>
        <taxon>Bivalvia</taxon>
        <taxon>Autobranchia</taxon>
        <taxon>Heteroconchia</taxon>
        <taxon>Euheterodonta</taxon>
        <taxon>Imparidentia</taxon>
        <taxon>Neoheterodontei</taxon>
        <taxon>Myida</taxon>
        <taxon>Myoidea</taxon>
        <taxon>Myidae</taxon>
        <taxon>Mya</taxon>
    </lineage>
</organism>
<proteinExistence type="predicted"/>
<sequence length="117" mass="12923">MPATEVGDHQNGDDAETSFIQESHKSNLDVSLNFHDYTCEPVPAPSAIRMIETQTCIPTMTIGTQTESVQTIRSISTQTGTCEQRAFLCERYLMGSRQSGITEEAERMVVMKCKTGS</sequence>
<accession>A0ABY7ETF0</accession>
<keyword evidence="3" id="KW-1185">Reference proteome</keyword>
<reference evidence="2" key="1">
    <citation type="submission" date="2022-11" db="EMBL/GenBank/DDBJ databases">
        <title>Centuries of genome instability and evolution in soft-shell clam transmissible cancer (bioRxiv).</title>
        <authorList>
            <person name="Hart S.F.M."/>
            <person name="Yonemitsu M.A."/>
            <person name="Giersch R.M."/>
            <person name="Beal B.F."/>
            <person name="Arriagada G."/>
            <person name="Davis B.W."/>
            <person name="Ostrander E.A."/>
            <person name="Goff S.P."/>
            <person name="Metzger M.J."/>
        </authorList>
    </citation>
    <scope>NUCLEOTIDE SEQUENCE</scope>
    <source>
        <strain evidence="2">MELC-2E11</strain>
        <tissue evidence="2">Siphon/mantle</tissue>
    </source>
</reference>